<sequence length="179" mass="19603">MLKRSLRSCVVVIAVTLWPLGTMAFTPMSADALKAATGRALTPSAENSADTLLQAYYDLFDTWDYSLSATTYGEDEAFANGEETGELGVMGWAYRMLSPAPDGSPSLFDRMGTFNASTSTHRIPLVTMDIPRLVIIAPRTSYTVMFRSDDEDDDKDFLTVTRDTSLMALQTGTMEVAAR</sequence>
<evidence type="ECO:0000256" key="1">
    <source>
        <dbReference type="SAM" id="SignalP"/>
    </source>
</evidence>
<gene>
    <name evidence="2" type="ORF">MSL71_27340</name>
</gene>
<keyword evidence="1" id="KW-0732">Signal</keyword>
<dbReference type="RefSeq" id="WP_180141218.1">
    <property type="nucleotide sequence ID" value="NZ_CAADHO010000004.1"/>
</dbReference>
<evidence type="ECO:0000313" key="2">
    <source>
        <dbReference type="EMBL" id="VFQ45077.1"/>
    </source>
</evidence>
<proteinExistence type="predicted"/>
<dbReference type="Proteomes" id="UP000507962">
    <property type="component" value="Unassembled WGS sequence"/>
</dbReference>
<protein>
    <submittedName>
        <fullName evidence="2">Uncharacterized protein</fullName>
    </submittedName>
</protein>
<evidence type="ECO:0000313" key="3">
    <source>
        <dbReference type="Proteomes" id="UP000507962"/>
    </source>
</evidence>
<organism evidence="2 3">
    <name type="scientific">Desulfoluna butyratoxydans</name>
    <dbReference type="NCBI Taxonomy" id="231438"/>
    <lineage>
        <taxon>Bacteria</taxon>
        <taxon>Pseudomonadati</taxon>
        <taxon>Thermodesulfobacteriota</taxon>
        <taxon>Desulfobacteria</taxon>
        <taxon>Desulfobacterales</taxon>
        <taxon>Desulfolunaceae</taxon>
        <taxon>Desulfoluna</taxon>
    </lineage>
</organism>
<reference evidence="2 3" key="1">
    <citation type="submission" date="2019-03" db="EMBL/GenBank/DDBJ databases">
        <authorList>
            <person name="Nijsse B."/>
        </authorList>
    </citation>
    <scope>NUCLEOTIDE SEQUENCE [LARGE SCALE GENOMIC DNA]</scope>
    <source>
        <strain evidence="2">Desulfoluna butyratoxydans MSL71</strain>
    </source>
</reference>
<dbReference type="AlphaFoldDB" id="A0A4U8YNP9"/>
<feature type="chain" id="PRO_5020363213" evidence="1">
    <location>
        <begin position="25"/>
        <end position="179"/>
    </location>
</feature>
<dbReference type="EMBL" id="CAADHO010000004">
    <property type="protein sequence ID" value="VFQ45077.1"/>
    <property type="molecule type" value="Genomic_DNA"/>
</dbReference>
<keyword evidence="3" id="KW-1185">Reference proteome</keyword>
<name>A0A4U8YNP9_9BACT</name>
<accession>A0A4U8YNP9</accession>
<feature type="signal peptide" evidence="1">
    <location>
        <begin position="1"/>
        <end position="24"/>
    </location>
</feature>